<evidence type="ECO:0000256" key="1">
    <source>
        <dbReference type="SAM" id="Phobius"/>
    </source>
</evidence>
<evidence type="ECO:0000313" key="3">
    <source>
        <dbReference type="Proteomes" id="UP000177798"/>
    </source>
</evidence>
<proteinExistence type="predicted"/>
<keyword evidence="1" id="KW-0472">Membrane</keyword>
<dbReference type="AlphaFoldDB" id="A0A1D9QAC3"/>
<evidence type="ECO:0000313" key="2">
    <source>
        <dbReference type="EMBL" id="APA11885.1"/>
    </source>
</evidence>
<dbReference type="VEuPathDB" id="FungiDB:sscle_08g066550"/>
<organism evidence="2 3">
    <name type="scientific">Sclerotinia sclerotiorum (strain ATCC 18683 / 1980 / Ss-1)</name>
    <name type="common">White mold</name>
    <name type="synonym">Whetzelinia sclerotiorum</name>
    <dbReference type="NCBI Taxonomy" id="665079"/>
    <lineage>
        <taxon>Eukaryota</taxon>
        <taxon>Fungi</taxon>
        <taxon>Dikarya</taxon>
        <taxon>Ascomycota</taxon>
        <taxon>Pezizomycotina</taxon>
        <taxon>Leotiomycetes</taxon>
        <taxon>Helotiales</taxon>
        <taxon>Sclerotiniaceae</taxon>
        <taxon>Sclerotinia</taxon>
    </lineage>
</organism>
<sequence length="88" mass="10552">MAPLYPPRATFYAFCRLQILNFGLYIQKCKTRLRRRWGQGEIVSWPRSLYRSYLFLPHHLSSLYSSYQVLEIVARLYLLATLLPLYYS</sequence>
<accession>A0A1D9QAC3</accession>
<protein>
    <submittedName>
        <fullName evidence="2">Uncharacterized protein</fullName>
    </submittedName>
</protein>
<reference evidence="3" key="1">
    <citation type="journal article" date="2017" name="Genome Biol. Evol.">
        <title>The complete genome sequence of the phytopathogenic fungus Sclerotinia sclerotiorum reveals insights into the genome architecture of broad host range pathogens.</title>
        <authorList>
            <person name="Derbyshire M."/>
            <person name="Denton-Giles M."/>
            <person name="Hegedus D."/>
            <person name="Seifbarghy S."/>
            <person name="Rollins J."/>
            <person name="van Kan J."/>
            <person name="Seidl M.F."/>
            <person name="Faino L."/>
            <person name="Mbengue M."/>
            <person name="Navaud O."/>
            <person name="Raffaele S."/>
            <person name="Hammond-Kosack K."/>
            <person name="Heard S."/>
            <person name="Oliver R."/>
        </authorList>
    </citation>
    <scope>NUCLEOTIDE SEQUENCE [LARGE SCALE GENOMIC DNA]</scope>
    <source>
        <strain evidence="3">ATCC 18683 / 1980 / Ss-1</strain>
    </source>
</reference>
<gene>
    <name evidence="2" type="ORF">sscle_08g066550</name>
</gene>
<keyword evidence="1" id="KW-1133">Transmembrane helix</keyword>
<keyword evidence="1" id="KW-0812">Transmembrane</keyword>
<dbReference type="EMBL" id="CP017821">
    <property type="protein sequence ID" value="APA11885.1"/>
    <property type="molecule type" value="Genomic_DNA"/>
</dbReference>
<dbReference type="Proteomes" id="UP000177798">
    <property type="component" value="Chromosome 8"/>
</dbReference>
<name>A0A1D9QAC3_SCLS1</name>
<feature type="transmembrane region" description="Helical" evidence="1">
    <location>
        <begin position="6"/>
        <end position="26"/>
    </location>
</feature>